<dbReference type="InterPro" id="IPR000873">
    <property type="entry name" value="AMP-dep_synth/lig_dom"/>
</dbReference>
<dbReference type="KEGG" id="salf:SMD44_02087"/>
<dbReference type="SUPFAM" id="SSF56801">
    <property type="entry name" value="Acetyl-CoA synthetase-like"/>
    <property type="match status" value="1"/>
</dbReference>
<dbReference type="Gene3D" id="3.40.50.12780">
    <property type="entry name" value="N-terminal domain of ligase-like"/>
    <property type="match status" value="1"/>
</dbReference>
<dbReference type="EMBL" id="CP021748">
    <property type="protein sequence ID" value="ARX82674.1"/>
    <property type="molecule type" value="Genomic_DNA"/>
</dbReference>
<dbReference type="STRING" id="67267.GCA_000716675_04008"/>
<gene>
    <name evidence="3" type="ORF">SMD44_02087</name>
</gene>
<dbReference type="OrthoDB" id="4222633at2"/>
<sequence length="401" mass="41749">MTGLLIGEVFRSAARAVPHRTAALVGDRALTFAELDAAADRTARHLAAHGVRRGDRVVCPVAASPETLAAFAAAARAGAVFVPVDAGSGDAWAGRVARIVRAARPRLLVTDAARAGSGARLAAGSGVRHVVLADVGEDGVPDDKAEGPPAARPEESDPHVILFTEPTGTPEFTEPTGTPEPDRPRGVVLSHRVNALRTHPGCRPAPRGPLVCGLPLERWAAWAAVLRQWQARGTVVLPTADGAPNPAAICAAVRAHRAEGLVCAPSAWEGVLDTAPHLLARLRYADVESERPAAVEPCLLEAVRTATPAARARAVLGSAETGDLAVLEHADGRGRPGSCGVPAPGSEVRVAGGELYVRGPLLFGGYFEDRRATAAVLRDGWFRTGRAAALDGDGYLYLRED</sequence>
<reference evidence="3 4" key="1">
    <citation type="submission" date="2017-05" db="EMBL/GenBank/DDBJ databases">
        <title>Streptomyces alboflavus Genome sequencing and assembly.</title>
        <authorList>
            <person name="Wang Y."/>
            <person name="Du B."/>
            <person name="Ding Y."/>
            <person name="Liu H."/>
            <person name="Hou Q."/>
            <person name="Liu K."/>
            <person name="Wang C."/>
            <person name="Yao L."/>
        </authorList>
    </citation>
    <scope>NUCLEOTIDE SEQUENCE [LARGE SCALE GENOMIC DNA]</scope>
    <source>
        <strain evidence="3 4">MDJK44</strain>
    </source>
</reference>
<feature type="compositionally biased region" description="Basic and acidic residues" evidence="1">
    <location>
        <begin position="141"/>
        <end position="158"/>
    </location>
</feature>
<dbReference type="InterPro" id="IPR050237">
    <property type="entry name" value="ATP-dep_AMP-bd_enzyme"/>
</dbReference>
<dbReference type="PANTHER" id="PTHR43767:SF1">
    <property type="entry name" value="NONRIBOSOMAL PEPTIDE SYNTHASE PES1 (EUROFUNG)-RELATED"/>
    <property type="match status" value="1"/>
</dbReference>
<keyword evidence="4" id="KW-1185">Reference proteome</keyword>
<dbReference type="PANTHER" id="PTHR43767">
    <property type="entry name" value="LONG-CHAIN-FATTY-ACID--COA LIGASE"/>
    <property type="match status" value="1"/>
</dbReference>
<organism evidence="3 4">
    <name type="scientific">Streptomyces alboflavus</name>
    <dbReference type="NCBI Taxonomy" id="67267"/>
    <lineage>
        <taxon>Bacteria</taxon>
        <taxon>Bacillati</taxon>
        <taxon>Actinomycetota</taxon>
        <taxon>Actinomycetes</taxon>
        <taxon>Kitasatosporales</taxon>
        <taxon>Streptomycetaceae</taxon>
        <taxon>Streptomyces</taxon>
    </lineage>
</organism>
<accession>A0A1Z1W8D2</accession>
<feature type="region of interest" description="Disordered" evidence="1">
    <location>
        <begin position="136"/>
        <end position="186"/>
    </location>
</feature>
<feature type="compositionally biased region" description="Low complexity" evidence="1">
    <location>
        <begin position="163"/>
        <end position="179"/>
    </location>
</feature>
<evidence type="ECO:0000256" key="1">
    <source>
        <dbReference type="SAM" id="MobiDB-lite"/>
    </source>
</evidence>
<dbReference type="RefSeq" id="WP_159399536.1">
    <property type="nucleotide sequence ID" value="NZ_CP021748.1"/>
</dbReference>
<evidence type="ECO:0000313" key="4">
    <source>
        <dbReference type="Proteomes" id="UP000195880"/>
    </source>
</evidence>
<name>A0A1Z1W8D2_9ACTN</name>
<dbReference type="eggNOG" id="COG0318">
    <property type="taxonomic scope" value="Bacteria"/>
</dbReference>
<dbReference type="AlphaFoldDB" id="A0A1Z1W8D2"/>
<dbReference type="InterPro" id="IPR042099">
    <property type="entry name" value="ANL_N_sf"/>
</dbReference>
<proteinExistence type="predicted"/>
<evidence type="ECO:0000259" key="2">
    <source>
        <dbReference type="Pfam" id="PF00501"/>
    </source>
</evidence>
<dbReference type="Pfam" id="PF00501">
    <property type="entry name" value="AMP-binding"/>
    <property type="match status" value="1"/>
</dbReference>
<dbReference type="Proteomes" id="UP000195880">
    <property type="component" value="Chromosome"/>
</dbReference>
<evidence type="ECO:0000313" key="3">
    <source>
        <dbReference type="EMBL" id="ARX82674.1"/>
    </source>
</evidence>
<protein>
    <recommendedName>
        <fullName evidence="2">AMP-dependent synthetase/ligase domain-containing protein</fullName>
    </recommendedName>
</protein>
<feature type="domain" description="AMP-dependent synthetase/ligase" evidence="2">
    <location>
        <begin position="10"/>
        <end position="367"/>
    </location>
</feature>